<name>A0A1F6FLF3_9BACT</name>
<comment type="caution">
    <text evidence="2">The sequence shown here is derived from an EMBL/GenBank/DDBJ whole genome shotgun (WGS) entry which is preliminary data.</text>
</comment>
<keyword evidence="1" id="KW-0472">Membrane</keyword>
<accession>A0A1F6FLF3</accession>
<evidence type="ECO:0000313" key="2">
    <source>
        <dbReference type="EMBL" id="OGG86709.1"/>
    </source>
</evidence>
<proteinExistence type="predicted"/>
<dbReference type="Proteomes" id="UP000179136">
    <property type="component" value="Unassembled WGS sequence"/>
</dbReference>
<dbReference type="EMBL" id="MFMW01000029">
    <property type="protein sequence ID" value="OGG86709.1"/>
    <property type="molecule type" value="Genomic_DNA"/>
</dbReference>
<evidence type="ECO:0000313" key="3">
    <source>
        <dbReference type="Proteomes" id="UP000179136"/>
    </source>
</evidence>
<keyword evidence="1" id="KW-0812">Transmembrane</keyword>
<feature type="transmembrane region" description="Helical" evidence="1">
    <location>
        <begin position="98"/>
        <end position="119"/>
    </location>
</feature>
<feature type="transmembrane region" description="Helical" evidence="1">
    <location>
        <begin position="139"/>
        <end position="158"/>
    </location>
</feature>
<evidence type="ECO:0000256" key="1">
    <source>
        <dbReference type="SAM" id="Phobius"/>
    </source>
</evidence>
<reference evidence="2 3" key="1">
    <citation type="journal article" date="2016" name="Nat. Commun.">
        <title>Thousands of microbial genomes shed light on interconnected biogeochemical processes in an aquifer system.</title>
        <authorList>
            <person name="Anantharaman K."/>
            <person name="Brown C.T."/>
            <person name="Hug L.A."/>
            <person name="Sharon I."/>
            <person name="Castelle C.J."/>
            <person name="Probst A.J."/>
            <person name="Thomas B.C."/>
            <person name="Singh A."/>
            <person name="Wilkins M.J."/>
            <person name="Karaoz U."/>
            <person name="Brodie E.L."/>
            <person name="Williams K.H."/>
            <person name="Hubbard S.S."/>
            <person name="Banfield J.F."/>
        </authorList>
    </citation>
    <scope>NUCLEOTIDE SEQUENCE [LARGE SCALE GENOMIC DNA]</scope>
</reference>
<organism evidence="2 3">
    <name type="scientific">Candidatus Kuenenbacteria bacterium RIFCSPHIGHO2_02_FULL_39_13</name>
    <dbReference type="NCBI Taxonomy" id="1798561"/>
    <lineage>
        <taxon>Bacteria</taxon>
        <taxon>Candidatus Kueneniibacteriota</taxon>
    </lineage>
</organism>
<keyword evidence="1" id="KW-1133">Transmembrane helix</keyword>
<protein>
    <recommendedName>
        <fullName evidence="4">Rod shape-determining protein MreD</fullName>
    </recommendedName>
</protein>
<dbReference type="AlphaFoldDB" id="A0A1F6FLF3"/>
<feature type="transmembrane region" description="Helical" evidence="1">
    <location>
        <begin position="69"/>
        <end position="89"/>
    </location>
</feature>
<feature type="transmembrane region" description="Helical" evidence="1">
    <location>
        <begin position="6"/>
        <end position="25"/>
    </location>
</feature>
<gene>
    <name evidence="2" type="ORF">A3B87_02660</name>
</gene>
<feature type="transmembrane region" description="Helical" evidence="1">
    <location>
        <begin position="37"/>
        <end position="63"/>
    </location>
</feature>
<evidence type="ECO:0008006" key="4">
    <source>
        <dbReference type="Google" id="ProtNLM"/>
    </source>
</evidence>
<dbReference type="STRING" id="1798561.A3B87_02660"/>
<sequence length="174" mass="19483">MLKIFSLLLVIILVIALQIGFLPGIDYQLALLINLPLLLLVFISYFYHYGTAVLAAVFAGLILDVYSPLFFGFFILLFLLEVFAIKAILKSILQHKNLAVFILVNLISLIIYQIIYLVVLLSAAKFSSVSPANSLTASYFVFSLAQIIVHSFIILALYKISARFKSRLISQFIS</sequence>